<dbReference type="RefSeq" id="WP_281902720.1">
    <property type="nucleotide sequence ID" value="NZ_BSDI01000046.1"/>
</dbReference>
<dbReference type="CDD" id="cd16936">
    <property type="entry name" value="HATPase_RsbW-like"/>
    <property type="match status" value="1"/>
</dbReference>
<dbReference type="EMBL" id="BSDI01000046">
    <property type="protein sequence ID" value="GLI01579.1"/>
    <property type="molecule type" value="Genomic_DNA"/>
</dbReference>
<dbReference type="InterPro" id="IPR036513">
    <property type="entry name" value="STAS_dom_sf"/>
</dbReference>
<protein>
    <submittedName>
        <fullName evidence="3">Anti-anti-sigma factor</fullName>
    </submittedName>
</protein>
<keyword evidence="1" id="KW-0418">Kinase</keyword>
<dbReference type="Gene3D" id="3.30.565.10">
    <property type="entry name" value="Histidine kinase-like ATPase, C-terminal domain"/>
    <property type="match status" value="1"/>
</dbReference>
<reference evidence="3" key="1">
    <citation type="submission" date="2022-12" db="EMBL/GenBank/DDBJ databases">
        <title>New Phytohabitans aurantiacus sp. RD004123 nov., an actinomycete isolated from soil.</title>
        <authorList>
            <person name="Triningsih D.W."/>
            <person name="Harunari E."/>
            <person name="Igarashi Y."/>
        </authorList>
    </citation>
    <scope>NUCLEOTIDE SEQUENCE</scope>
    <source>
        <strain evidence="3">RD004123</strain>
    </source>
</reference>
<dbReference type="InterPro" id="IPR003594">
    <property type="entry name" value="HATPase_dom"/>
</dbReference>
<evidence type="ECO:0000313" key="4">
    <source>
        <dbReference type="Proteomes" id="UP001144280"/>
    </source>
</evidence>
<organism evidence="3 4">
    <name type="scientific">Phytohabitans aurantiacus</name>
    <dbReference type="NCBI Taxonomy" id="3016789"/>
    <lineage>
        <taxon>Bacteria</taxon>
        <taxon>Bacillati</taxon>
        <taxon>Actinomycetota</taxon>
        <taxon>Actinomycetes</taxon>
        <taxon>Micromonosporales</taxon>
        <taxon>Micromonosporaceae</taxon>
    </lineage>
</organism>
<dbReference type="InterPro" id="IPR002645">
    <property type="entry name" value="STAS_dom"/>
</dbReference>
<dbReference type="PROSITE" id="PS50801">
    <property type="entry name" value="STAS"/>
    <property type="match status" value="1"/>
</dbReference>
<dbReference type="SUPFAM" id="SSF55874">
    <property type="entry name" value="ATPase domain of HSP90 chaperone/DNA topoisomerase II/histidine kinase"/>
    <property type="match status" value="1"/>
</dbReference>
<accession>A0ABQ5R462</accession>
<keyword evidence="1" id="KW-0723">Serine/threonine-protein kinase</keyword>
<comment type="caution">
    <text evidence="3">The sequence shown here is derived from an EMBL/GenBank/DDBJ whole genome shotgun (WGS) entry which is preliminary data.</text>
</comment>
<dbReference type="InterPro" id="IPR050267">
    <property type="entry name" value="Anti-sigma-factor_SerPK"/>
</dbReference>
<feature type="domain" description="STAS" evidence="2">
    <location>
        <begin position="4"/>
        <end position="87"/>
    </location>
</feature>
<dbReference type="SUPFAM" id="SSF52091">
    <property type="entry name" value="SpoIIaa-like"/>
    <property type="match status" value="1"/>
</dbReference>
<dbReference type="Proteomes" id="UP001144280">
    <property type="component" value="Unassembled WGS sequence"/>
</dbReference>
<dbReference type="PANTHER" id="PTHR35526:SF3">
    <property type="entry name" value="ANTI-SIGMA-F FACTOR RSBW"/>
    <property type="match status" value="1"/>
</dbReference>
<dbReference type="Pfam" id="PF13581">
    <property type="entry name" value="HATPase_c_2"/>
    <property type="match status" value="1"/>
</dbReference>
<evidence type="ECO:0000256" key="1">
    <source>
        <dbReference type="ARBA" id="ARBA00022527"/>
    </source>
</evidence>
<sequence>MLTTTATPDLANGVTVVSLRGRLALESAPSVRTTLLKCFAEAPEAVLVDVSDLRVDRASQLAIFPAALRAGGRESTVLSLFGASPELTGRAHGGVLGPVRLYATWEDAVAAVDAGPPTGTRRQRLSLPADPSAPARARALVTLACDSWGVAHLSGPATQVVSELVSNAVQHAGPGDVHLAVALRGDYLHLSVRDHSERAAVSAERPDPIAVRGRGLYLVDVYSTSWGSNPSTGGKTIWATLRATPIGAGRESGARRNA</sequence>
<dbReference type="PANTHER" id="PTHR35526">
    <property type="entry name" value="ANTI-SIGMA-F FACTOR RSBW-RELATED"/>
    <property type="match status" value="1"/>
</dbReference>
<gene>
    <name evidence="3" type="ORF">Pa4123_68550</name>
</gene>
<keyword evidence="4" id="KW-1185">Reference proteome</keyword>
<evidence type="ECO:0000313" key="3">
    <source>
        <dbReference type="EMBL" id="GLI01579.1"/>
    </source>
</evidence>
<dbReference type="Gene3D" id="3.30.750.24">
    <property type="entry name" value="STAS domain"/>
    <property type="match status" value="1"/>
</dbReference>
<name>A0ABQ5R462_9ACTN</name>
<dbReference type="InterPro" id="IPR036890">
    <property type="entry name" value="HATPase_C_sf"/>
</dbReference>
<proteinExistence type="predicted"/>
<evidence type="ECO:0000259" key="2">
    <source>
        <dbReference type="PROSITE" id="PS50801"/>
    </source>
</evidence>
<keyword evidence="1" id="KW-0808">Transferase</keyword>